<organism evidence="8 9">
    <name type="scientific">Pseudovirgaria hyperparasitica</name>
    <dbReference type="NCBI Taxonomy" id="470096"/>
    <lineage>
        <taxon>Eukaryota</taxon>
        <taxon>Fungi</taxon>
        <taxon>Dikarya</taxon>
        <taxon>Ascomycota</taxon>
        <taxon>Pezizomycotina</taxon>
        <taxon>Dothideomycetes</taxon>
        <taxon>Dothideomycetes incertae sedis</taxon>
        <taxon>Acrospermales</taxon>
        <taxon>Acrospermaceae</taxon>
        <taxon>Pseudovirgaria</taxon>
    </lineage>
</organism>
<feature type="region of interest" description="Disordered" evidence="5">
    <location>
        <begin position="1"/>
        <end position="291"/>
    </location>
</feature>
<feature type="compositionally biased region" description="Basic and acidic residues" evidence="5">
    <location>
        <begin position="201"/>
        <end position="216"/>
    </location>
</feature>
<dbReference type="Pfam" id="PF06657">
    <property type="entry name" value="Cep57_MT_bd"/>
    <property type="match status" value="1"/>
</dbReference>
<feature type="compositionally biased region" description="Polar residues" evidence="5">
    <location>
        <begin position="248"/>
        <end position="284"/>
    </location>
</feature>
<keyword evidence="4" id="KW-0175">Coiled coil</keyword>
<feature type="region of interest" description="Disordered" evidence="5">
    <location>
        <begin position="303"/>
        <end position="339"/>
    </location>
</feature>
<feature type="compositionally biased region" description="Acidic residues" evidence="5">
    <location>
        <begin position="107"/>
        <end position="121"/>
    </location>
</feature>
<evidence type="ECO:0000256" key="3">
    <source>
        <dbReference type="ARBA" id="ARBA00023212"/>
    </source>
</evidence>
<dbReference type="Pfam" id="PF14197">
    <property type="entry name" value="Cep57_CLD_2"/>
    <property type="match status" value="1"/>
</dbReference>
<name>A0A6A6WFS2_9PEZI</name>
<feature type="region of interest" description="Disordered" evidence="5">
    <location>
        <begin position="842"/>
        <end position="905"/>
    </location>
</feature>
<proteinExistence type="predicted"/>
<evidence type="ECO:0008006" key="10">
    <source>
        <dbReference type="Google" id="ProtNLM"/>
    </source>
</evidence>
<feature type="compositionally biased region" description="Basic and acidic residues" evidence="5">
    <location>
        <begin position="1"/>
        <end position="19"/>
    </location>
</feature>
<dbReference type="RefSeq" id="XP_033602898.1">
    <property type="nucleotide sequence ID" value="XM_033746679.1"/>
</dbReference>
<feature type="coiled-coil region" evidence="4">
    <location>
        <begin position="995"/>
        <end position="1022"/>
    </location>
</feature>
<feature type="domain" description="Cep57 centrosome microtubule-binding" evidence="6">
    <location>
        <begin position="986"/>
        <end position="1062"/>
    </location>
</feature>
<evidence type="ECO:0000256" key="1">
    <source>
        <dbReference type="ARBA" id="ARBA00004267"/>
    </source>
</evidence>
<evidence type="ECO:0000259" key="7">
    <source>
        <dbReference type="Pfam" id="PF14197"/>
    </source>
</evidence>
<dbReference type="GeneID" id="54487733"/>
<evidence type="ECO:0000256" key="2">
    <source>
        <dbReference type="ARBA" id="ARBA00022490"/>
    </source>
</evidence>
<gene>
    <name evidence="8" type="ORF">EJ05DRAFT_498409</name>
</gene>
<dbReference type="GO" id="GO:0008017">
    <property type="term" value="F:microtubule binding"/>
    <property type="evidence" value="ECO:0007669"/>
    <property type="project" value="InterPro"/>
</dbReference>
<feature type="coiled-coil region" evidence="4">
    <location>
        <begin position="558"/>
        <end position="688"/>
    </location>
</feature>
<dbReference type="PANTHER" id="PTHR19336:SF9">
    <property type="entry name" value="SPINDLE POLE BODY PROTEIN PPC89"/>
    <property type="match status" value="1"/>
</dbReference>
<sequence length="1156" mass="131222">MAPSPKHADAQGRVIRELARTFPRSSPPRPLSSPERDSNESTFHLPTATASSFNPEQEALNSTQQMEPTGTFNNLRSTARRYGHSYYEPPQAPQTVPTSAVRKEFGDFDSYENEDSEDDSIEVGRGGRRSLQSTPNKTGDLFMSNMNFNSLYDITPPSKSRAPTRRGNAAETGSLRRDAQIRHASTKPPAETDDEPPSVTEQKRSAFSDVHAKVAEEDSFQDQRPSITTSSYKGTRFGNLRVKHTSANHDLQTTPERKSATPQRQSRGTPRSSLPTNKDTQQSFMLPDLPNLTELVSGVFKDGTPVFSKMSRTRSRFSSAPDPDRPSRGQPNYLPINNVPVPEDEKTLFAALQLLKEKVSQLERENAEHIRTIEEQENEITDLKAEQKVQQAMRSSDSALGSDEEADRAGWKTQKSRLEAAAETLRMRLDRTDRKLLVAKTYNNRITAERDQLQEQLAKAYVTSEEVKQENQALQVDNVYLRSEVELLRSDKDGLRADNEDLKTKMASNEARYQEETLQLRSNMGRHETAVQEENNTLHTELQRVRSHHDEQAQRWMRREAELRIRNTKQEQAELSKLRSDNNVLKDQLENAKLQREQDEQRWNREEARLRQRLGLKHETICPFSDIAPEEGNETLRFDNENLRGQLERLANARHEEQQQWQRKEERLRRKIEKNEEVVRDMEEMTQDIVDNRRKGTGNRKSTAYASARPNQAILRRTTSNRQDINNTQTRLSDAVDAELHKSRTAAVAHDVTRRPGNPIASRFMRSTSVPLDHNVNLNSDAESTTDLSLERTQRTHTVTKPVPATTSTEEPVDVDYTYLSMMDGNEVARLRKILEKERAEVRRKGRVDSIQQERNDTQQSVRSAKKSTGHSHPRKSSMKDSSKRLSTIAADRAGNDTRSNDNEVSIMSNTGRRRRSFPLEMTSAFIIPDLTVRLTQREANHEVKDCTVCQRSASETNVLRHKVAAGVEIPKPIPVTSRNIDDSNATLRPAQSPQDALALVLKELEDELTHLKLELSVQESLLHCQDPSLAKRKRKAVHTKVLLLFRAIDIKADQIYALHDVLEGQKADGLLNDENAHQAAQTCRMTEEEVDNTLRSVGLDPKEARKGKKVVIEEDVDDSALDGLDDEDDLPWSGISDTESNAGPSQKPRRRSSVY</sequence>
<dbReference type="GO" id="GO:0005815">
    <property type="term" value="C:microtubule organizing center"/>
    <property type="evidence" value="ECO:0007669"/>
    <property type="project" value="UniProtKB-SubCell"/>
</dbReference>
<dbReference type="EMBL" id="ML996568">
    <property type="protein sequence ID" value="KAF2760447.1"/>
    <property type="molecule type" value="Genomic_DNA"/>
</dbReference>
<feature type="domain" description="PPC89 centrosome localisation" evidence="7">
    <location>
        <begin position="418"/>
        <end position="483"/>
    </location>
</feature>
<evidence type="ECO:0000259" key="6">
    <source>
        <dbReference type="Pfam" id="PF06657"/>
    </source>
</evidence>
<dbReference type="PANTHER" id="PTHR19336">
    <property type="entry name" value="UNCHARACTERIZED DUF1167"/>
    <property type="match status" value="1"/>
</dbReference>
<feature type="region of interest" description="Disordered" evidence="5">
    <location>
        <begin position="784"/>
        <end position="810"/>
    </location>
</feature>
<feature type="region of interest" description="Disordered" evidence="5">
    <location>
        <begin position="1118"/>
        <end position="1156"/>
    </location>
</feature>
<dbReference type="AlphaFoldDB" id="A0A6A6WFS2"/>
<feature type="compositionally biased region" description="Polar residues" evidence="5">
    <location>
        <begin position="222"/>
        <end position="233"/>
    </location>
</feature>
<feature type="compositionally biased region" description="Polar residues" evidence="5">
    <location>
        <begin position="40"/>
        <end position="77"/>
    </location>
</feature>
<keyword evidence="9" id="KW-1185">Reference proteome</keyword>
<feature type="compositionally biased region" description="Polar residues" evidence="5">
    <location>
        <begin position="1136"/>
        <end position="1145"/>
    </location>
</feature>
<accession>A0A6A6WFS2</accession>
<dbReference type="OrthoDB" id="76453at2759"/>
<dbReference type="InterPro" id="IPR024957">
    <property type="entry name" value="Cep57_MT-bd_dom"/>
</dbReference>
<dbReference type="InterPro" id="IPR025925">
    <property type="entry name" value="PPC89_CLD"/>
</dbReference>
<keyword evidence="3" id="KW-0206">Cytoskeleton</keyword>
<dbReference type="InterPro" id="IPR051756">
    <property type="entry name" value="Centrosomal_MT-associated"/>
</dbReference>
<reference evidence="8" key="1">
    <citation type="journal article" date="2020" name="Stud. Mycol.">
        <title>101 Dothideomycetes genomes: a test case for predicting lifestyles and emergence of pathogens.</title>
        <authorList>
            <person name="Haridas S."/>
            <person name="Albert R."/>
            <person name="Binder M."/>
            <person name="Bloem J."/>
            <person name="Labutti K."/>
            <person name="Salamov A."/>
            <person name="Andreopoulos B."/>
            <person name="Baker S."/>
            <person name="Barry K."/>
            <person name="Bills G."/>
            <person name="Bluhm B."/>
            <person name="Cannon C."/>
            <person name="Castanera R."/>
            <person name="Culley D."/>
            <person name="Daum C."/>
            <person name="Ezra D."/>
            <person name="Gonzalez J."/>
            <person name="Henrissat B."/>
            <person name="Kuo A."/>
            <person name="Liang C."/>
            <person name="Lipzen A."/>
            <person name="Lutzoni F."/>
            <person name="Magnuson J."/>
            <person name="Mondo S."/>
            <person name="Nolan M."/>
            <person name="Ohm R."/>
            <person name="Pangilinan J."/>
            <person name="Park H.-J."/>
            <person name="Ramirez L."/>
            <person name="Alfaro M."/>
            <person name="Sun H."/>
            <person name="Tritt A."/>
            <person name="Yoshinaga Y."/>
            <person name="Zwiers L.-H."/>
            <person name="Turgeon B."/>
            <person name="Goodwin S."/>
            <person name="Spatafora J."/>
            <person name="Crous P."/>
            <person name="Grigoriev I."/>
        </authorList>
    </citation>
    <scope>NUCLEOTIDE SEQUENCE</scope>
    <source>
        <strain evidence="8">CBS 121739</strain>
    </source>
</reference>
<evidence type="ECO:0000313" key="9">
    <source>
        <dbReference type="Proteomes" id="UP000799437"/>
    </source>
</evidence>
<evidence type="ECO:0000313" key="8">
    <source>
        <dbReference type="EMBL" id="KAF2760447.1"/>
    </source>
</evidence>
<evidence type="ECO:0000256" key="5">
    <source>
        <dbReference type="SAM" id="MobiDB-lite"/>
    </source>
</evidence>
<feature type="compositionally biased region" description="Basic residues" evidence="5">
    <location>
        <begin position="864"/>
        <end position="877"/>
    </location>
</feature>
<dbReference type="Proteomes" id="UP000799437">
    <property type="component" value="Unassembled WGS sequence"/>
</dbReference>
<feature type="region of interest" description="Disordered" evidence="5">
    <location>
        <begin position="392"/>
        <end position="415"/>
    </location>
</feature>
<protein>
    <recommendedName>
        <fullName evidence="10">Cep57 centrosome microtubule-binding domain-containing protein</fullName>
    </recommendedName>
</protein>
<comment type="subcellular location">
    <subcellularLocation>
        <location evidence="1">Cytoplasm</location>
        <location evidence="1">Cytoskeleton</location>
        <location evidence="1">Microtubule organizing center</location>
    </subcellularLocation>
</comment>
<feature type="compositionally biased region" description="Acidic residues" evidence="5">
    <location>
        <begin position="1118"/>
        <end position="1131"/>
    </location>
</feature>
<evidence type="ECO:0000256" key="4">
    <source>
        <dbReference type="SAM" id="Coils"/>
    </source>
</evidence>
<keyword evidence="2" id="KW-0963">Cytoplasm</keyword>